<evidence type="ECO:0000313" key="2">
    <source>
        <dbReference type="Proteomes" id="UP000501780"/>
    </source>
</evidence>
<dbReference type="Proteomes" id="UP000501780">
    <property type="component" value="Chromosome"/>
</dbReference>
<sequence length="339" mass="38739">MKSYIYYLSALIVTLTIVSCENELPFSIKDNPPKLVMNALINTESQTNLLFLNVTGKEATTHIQNATIEVRVNGQLAESLRPLPPEQEGDPQCRFNITSKFTPGDVVRIDALTDDGKYHAWAEVTVPQRPAEIENIDTLTVPMLEYGHKMNYLRYRITLKDRPGETNYYRIVVDKQTTLWKYNYEEEGKGEYIFWTKHSYSFIGREDIVLTDGQPSTGEDEDNGIFDTARNIYGVFDDSRFKDTSYTMTVYNSTHIETAGEEGYFNAMDVIIRLRSITEVEYYYLKALNLVDSDIYDETIDEPIKYPGNVHGGTGIVGISTEVSATIPIILPKYHNRKR</sequence>
<proteinExistence type="predicted"/>
<name>A0A6H0KGY3_9BACE</name>
<evidence type="ECO:0000313" key="1">
    <source>
        <dbReference type="EMBL" id="QIU92666.1"/>
    </source>
</evidence>
<dbReference type="InterPro" id="IPR025345">
    <property type="entry name" value="DUF4249"/>
</dbReference>
<gene>
    <name evidence="1" type="ORF">BacF7301_00150</name>
</gene>
<accession>A0A6H0KGY3</accession>
<dbReference type="RefSeq" id="WP_167959425.1">
    <property type="nucleotide sequence ID" value="NZ_CP050831.1"/>
</dbReference>
<keyword evidence="2" id="KW-1185">Reference proteome</keyword>
<dbReference type="KEGG" id="bfc:BacF7301_00150"/>
<dbReference type="EMBL" id="CP050831">
    <property type="protein sequence ID" value="QIU92666.1"/>
    <property type="molecule type" value="Genomic_DNA"/>
</dbReference>
<dbReference type="AlphaFoldDB" id="A0A6H0KGY3"/>
<organism evidence="1 2">
    <name type="scientific">Bacteroides faecium</name>
    <dbReference type="NCBI Taxonomy" id="2715212"/>
    <lineage>
        <taxon>Bacteria</taxon>
        <taxon>Pseudomonadati</taxon>
        <taxon>Bacteroidota</taxon>
        <taxon>Bacteroidia</taxon>
        <taxon>Bacteroidales</taxon>
        <taxon>Bacteroidaceae</taxon>
        <taxon>Bacteroides</taxon>
    </lineage>
</organism>
<protein>
    <submittedName>
        <fullName evidence="1">DUF4249 domain-containing protein</fullName>
    </submittedName>
</protein>
<reference evidence="1 2" key="1">
    <citation type="submission" date="2020-03" db="EMBL/GenBank/DDBJ databases">
        <title>Genomic analysis of Bacteroides faecium CBA7301.</title>
        <authorList>
            <person name="Kim J."/>
            <person name="Roh S.W."/>
        </authorList>
    </citation>
    <scope>NUCLEOTIDE SEQUENCE [LARGE SCALE GENOMIC DNA]</scope>
    <source>
        <strain evidence="1 2">CBA7301</strain>
    </source>
</reference>
<dbReference type="Pfam" id="PF14054">
    <property type="entry name" value="DUF4249"/>
    <property type="match status" value="1"/>
</dbReference>
<dbReference type="PROSITE" id="PS51257">
    <property type="entry name" value="PROKAR_LIPOPROTEIN"/>
    <property type="match status" value="1"/>
</dbReference>